<dbReference type="InterPro" id="IPR018097">
    <property type="entry name" value="EGF_Ca-bd_CS"/>
</dbReference>
<feature type="domain" description="EGF-like" evidence="18">
    <location>
        <begin position="348"/>
        <end position="388"/>
    </location>
</feature>
<evidence type="ECO:0000256" key="5">
    <source>
        <dbReference type="ARBA" id="ARBA00022536"/>
    </source>
</evidence>
<keyword evidence="3" id="KW-0964">Secreted</keyword>
<dbReference type="GO" id="GO:0005509">
    <property type="term" value="F:calcium ion binding"/>
    <property type="evidence" value="ECO:0007669"/>
    <property type="project" value="InterPro"/>
</dbReference>
<comment type="caution">
    <text evidence="16">Lacks conserved residue(s) required for the propagation of feature annotation.</text>
</comment>
<evidence type="ECO:0000256" key="13">
    <source>
        <dbReference type="ARBA" id="ARBA00064427"/>
    </source>
</evidence>
<evidence type="ECO:0000256" key="9">
    <source>
        <dbReference type="ARBA" id="ARBA00023030"/>
    </source>
</evidence>
<dbReference type="PANTHER" id="PTHR24034">
    <property type="entry name" value="EGF-LIKE DOMAIN-CONTAINING PROTEIN"/>
    <property type="match status" value="1"/>
</dbReference>
<dbReference type="Ensembl" id="ENSCRFT00000000028.1">
    <property type="protein sequence ID" value="ENSCRFP00000000027.1"/>
    <property type="gene ID" value="ENSCRFG00000000024.1"/>
</dbReference>
<dbReference type="SUPFAM" id="SSF57184">
    <property type="entry name" value="Growth factor receptor domain"/>
    <property type="match status" value="2"/>
</dbReference>
<evidence type="ECO:0000256" key="6">
    <source>
        <dbReference type="ARBA" id="ARBA00022729"/>
    </source>
</evidence>
<comment type="subcellular location">
    <subcellularLocation>
        <location evidence="1">Secreted</location>
        <location evidence="1">Extracellular space</location>
        <location evidence="1">Extracellular matrix</location>
    </subcellularLocation>
</comment>
<dbReference type="PANTHER" id="PTHR24034:SF102">
    <property type="entry name" value="EGF-CONTAINING FIBULIN-LIKE EXTRACELLULAR MATRIX PROTEIN 1"/>
    <property type="match status" value="1"/>
</dbReference>
<comment type="function">
    <text evidence="12">Binds EGFR, the EGF receptor, inducing EGFR autophosphorylation and the activation of downstream signaling pathways. May play a role in cell adhesion and migration. May function as a negative regulator of chondrocyte differentiation. In the olfactory epithelium, it may regulate glial cell migration, differentiation and the ability of glial cells to support neuronal neurite outgrowth.</text>
</comment>
<evidence type="ECO:0000256" key="16">
    <source>
        <dbReference type="PROSITE-ProRule" id="PRU00076"/>
    </source>
</evidence>
<dbReference type="InterPro" id="IPR026823">
    <property type="entry name" value="cEGF"/>
</dbReference>
<protein>
    <recommendedName>
        <fullName evidence="14">EGF-containing fibulin-like extracellular matrix protein 1</fullName>
    </recommendedName>
    <alternativeName>
        <fullName evidence="15">Fibulin-3</fullName>
    </alternativeName>
</protein>
<keyword evidence="4" id="KW-0272">Extracellular matrix</keyword>
<evidence type="ECO:0000313" key="20">
    <source>
        <dbReference type="Proteomes" id="UP000694396"/>
    </source>
</evidence>
<keyword evidence="20" id="KW-1185">Reference proteome</keyword>
<feature type="domain" description="EGF-like" evidence="18">
    <location>
        <begin position="429"/>
        <end position="468"/>
    </location>
</feature>
<evidence type="ECO:0000259" key="18">
    <source>
        <dbReference type="PROSITE" id="PS50026"/>
    </source>
</evidence>
<keyword evidence="6" id="KW-0732">Signal</keyword>
<dbReference type="SMART" id="SM00179">
    <property type="entry name" value="EGF_CA"/>
    <property type="match status" value="6"/>
</dbReference>
<feature type="compositionally biased region" description="Basic and acidic residues" evidence="17">
    <location>
        <begin position="114"/>
        <end position="123"/>
    </location>
</feature>
<evidence type="ECO:0000256" key="2">
    <source>
        <dbReference type="ARBA" id="ARBA00006127"/>
    </source>
</evidence>
<evidence type="ECO:0000256" key="14">
    <source>
        <dbReference type="ARBA" id="ARBA00072839"/>
    </source>
</evidence>
<feature type="compositionally biased region" description="Low complexity" evidence="17">
    <location>
        <begin position="186"/>
        <end position="198"/>
    </location>
</feature>
<feature type="domain" description="EGF-like" evidence="18">
    <location>
        <begin position="469"/>
        <end position="508"/>
    </location>
</feature>
<reference evidence="19" key="1">
    <citation type="submission" date="2025-08" db="UniProtKB">
        <authorList>
            <consortium name="Ensembl"/>
        </authorList>
    </citation>
    <scope>IDENTIFICATION</scope>
</reference>
<keyword evidence="9" id="KW-0339">Growth factor</keyword>
<feature type="region of interest" description="Disordered" evidence="17">
    <location>
        <begin position="36"/>
        <end position="213"/>
    </location>
</feature>
<keyword evidence="7" id="KW-0677">Repeat</keyword>
<keyword evidence="5 16" id="KW-0245">EGF-like domain</keyword>
<reference evidence="19" key="2">
    <citation type="submission" date="2025-09" db="UniProtKB">
        <authorList>
            <consortium name="Ensembl"/>
        </authorList>
    </citation>
    <scope>IDENTIFICATION</scope>
</reference>
<dbReference type="FunFam" id="2.10.25.10:FF:000323">
    <property type="entry name" value="EGF-containing fibulin-like extracellular matrix protein 1"/>
    <property type="match status" value="1"/>
</dbReference>
<dbReference type="Pfam" id="PF22914">
    <property type="entry name" value="Fibulin_C"/>
    <property type="match status" value="1"/>
</dbReference>
<proteinExistence type="inferred from homology"/>
<dbReference type="GO" id="GO:0031012">
    <property type="term" value="C:extracellular matrix"/>
    <property type="evidence" value="ECO:0007669"/>
    <property type="project" value="UniProtKB-ARBA"/>
</dbReference>
<feature type="domain" description="EGF-like" evidence="18">
    <location>
        <begin position="389"/>
        <end position="428"/>
    </location>
</feature>
<dbReference type="InterPro" id="IPR050751">
    <property type="entry name" value="ECM_structural_protein"/>
</dbReference>
<dbReference type="Proteomes" id="UP000694396">
    <property type="component" value="Unplaced"/>
</dbReference>
<feature type="region of interest" description="Disordered" evidence="17">
    <location>
        <begin position="303"/>
        <end position="328"/>
    </location>
</feature>
<dbReference type="SMART" id="SM00181">
    <property type="entry name" value="EGF"/>
    <property type="match status" value="5"/>
</dbReference>
<dbReference type="InterPro" id="IPR000152">
    <property type="entry name" value="EGF-type_Asp/Asn_hydroxyl_site"/>
</dbReference>
<comment type="subunit">
    <text evidence="13">Interacts with ECM1. Interacts with TIMP3.</text>
</comment>
<dbReference type="InterPro" id="IPR001881">
    <property type="entry name" value="EGF-like_Ca-bd_dom"/>
</dbReference>
<dbReference type="InterPro" id="IPR055088">
    <property type="entry name" value="Fibulin_C"/>
</dbReference>
<name>A0A8C3NMJ2_9PASS</name>
<dbReference type="FunFam" id="2.10.25.10:FF:000201">
    <property type="entry name" value="EGF-containing fibulin-like extracellular matrix protein 2"/>
    <property type="match status" value="1"/>
</dbReference>
<organism evidence="19 20">
    <name type="scientific">Cyanoderma ruficeps</name>
    <name type="common">rufous-capped babbler</name>
    <dbReference type="NCBI Taxonomy" id="181631"/>
    <lineage>
        <taxon>Eukaryota</taxon>
        <taxon>Metazoa</taxon>
        <taxon>Chordata</taxon>
        <taxon>Craniata</taxon>
        <taxon>Vertebrata</taxon>
        <taxon>Euteleostomi</taxon>
        <taxon>Archelosauria</taxon>
        <taxon>Archosauria</taxon>
        <taxon>Dinosauria</taxon>
        <taxon>Saurischia</taxon>
        <taxon>Theropoda</taxon>
        <taxon>Coelurosauria</taxon>
        <taxon>Aves</taxon>
        <taxon>Neognathae</taxon>
        <taxon>Neoaves</taxon>
        <taxon>Telluraves</taxon>
        <taxon>Australaves</taxon>
        <taxon>Passeriformes</taxon>
        <taxon>Sylvioidea</taxon>
        <taxon>Timaliidae</taxon>
        <taxon>Cyanoderma</taxon>
    </lineage>
</organism>
<accession>A0A8C3NMJ2</accession>
<feature type="compositionally biased region" description="Basic residues" evidence="17">
    <location>
        <begin position="54"/>
        <end position="64"/>
    </location>
</feature>
<dbReference type="CDD" id="cd00054">
    <property type="entry name" value="EGF_CA"/>
    <property type="match status" value="4"/>
</dbReference>
<keyword evidence="8" id="KW-0106">Calcium</keyword>
<feature type="disulfide bond" evidence="16">
    <location>
        <begin position="433"/>
        <end position="443"/>
    </location>
</feature>
<evidence type="ECO:0000256" key="1">
    <source>
        <dbReference type="ARBA" id="ARBA00004498"/>
    </source>
</evidence>
<dbReference type="AlphaFoldDB" id="A0A8C3NMJ2"/>
<evidence type="ECO:0000256" key="8">
    <source>
        <dbReference type="ARBA" id="ARBA00022837"/>
    </source>
</evidence>
<dbReference type="PROSITE" id="PS01187">
    <property type="entry name" value="EGF_CA"/>
    <property type="match status" value="2"/>
</dbReference>
<dbReference type="Pfam" id="PF07645">
    <property type="entry name" value="EGF_CA"/>
    <property type="match status" value="2"/>
</dbReference>
<dbReference type="FunFam" id="2.10.25.10:FF:000240">
    <property type="entry name" value="Vitamin K-dependent protein S"/>
    <property type="match status" value="1"/>
</dbReference>
<dbReference type="PROSITE" id="PS01186">
    <property type="entry name" value="EGF_2"/>
    <property type="match status" value="4"/>
</dbReference>
<dbReference type="InterPro" id="IPR009030">
    <property type="entry name" value="Growth_fac_rcpt_cys_sf"/>
</dbReference>
<feature type="disulfide bond" evidence="16">
    <location>
        <begin position="393"/>
        <end position="403"/>
    </location>
</feature>
<evidence type="ECO:0000313" key="19">
    <source>
        <dbReference type="Ensembl" id="ENSCRFP00000000027.1"/>
    </source>
</evidence>
<evidence type="ECO:0000256" key="7">
    <source>
        <dbReference type="ARBA" id="ARBA00022737"/>
    </source>
</evidence>
<dbReference type="PROSITE" id="PS50026">
    <property type="entry name" value="EGF_3"/>
    <property type="match status" value="4"/>
</dbReference>
<evidence type="ECO:0000256" key="3">
    <source>
        <dbReference type="ARBA" id="ARBA00022525"/>
    </source>
</evidence>
<feature type="compositionally biased region" description="Low complexity" evidence="17">
    <location>
        <begin position="85"/>
        <end position="95"/>
    </location>
</feature>
<evidence type="ECO:0000256" key="10">
    <source>
        <dbReference type="ARBA" id="ARBA00023157"/>
    </source>
</evidence>
<evidence type="ECO:0000256" key="17">
    <source>
        <dbReference type="SAM" id="MobiDB-lite"/>
    </source>
</evidence>
<evidence type="ECO:0000256" key="11">
    <source>
        <dbReference type="ARBA" id="ARBA00023180"/>
    </source>
</evidence>
<evidence type="ECO:0000256" key="4">
    <source>
        <dbReference type="ARBA" id="ARBA00022530"/>
    </source>
</evidence>
<keyword evidence="10 16" id="KW-1015">Disulfide bond</keyword>
<dbReference type="InterPro" id="IPR000742">
    <property type="entry name" value="EGF"/>
</dbReference>
<feature type="compositionally biased region" description="Low complexity" evidence="17">
    <location>
        <begin position="36"/>
        <end position="51"/>
    </location>
</feature>
<comment type="similarity">
    <text evidence="2">Belongs to the fibulin family.</text>
</comment>
<feature type="compositionally biased region" description="Basic residues" evidence="17">
    <location>
        <begin position="165"/>
        <end position="185"/>
    </location>
</feature>
<evidence type="ECO:0000256" key="12">
    <source>
        <dbReference type="ARBA" id="ARBA00054842"/>
    </source>
</evidence>
<dbReference type="GO" id="GO:0008083">
    <property type="term" value="F:growth factor activity"/>
    <property type="evidence" value="ECO:0007669"/>
    <property type="project" value="UniProtKB-KW"/>
</dbReference>
<evidence type="ECO:0000256" key="15">
    <source>
        <dbReference type="ARBA" id="ARBA00080305"/>
    </source>
</evidence>
<sequence length="667" mass="73762">MTDPKTMTRCCASLKIPTGTQPPLPHAVRERLPGLRPLPLTASRAGPAGPRCPCPRRGRARRCPRGPNMAAGPHLPRARPRGRQGARAAPAGQAPVLFSPGPAAGTQRQRRGERRPPGTDRQRLPAAGERARPAAGAAARHRGKGNERPPAPHRHRGKGNERPPAPHRHRTGTGRKGTSGRRHRTGSGARRASGRRQLSGGGGREQRPAPPRSRRFTMLTAMFLAALILITVHSQETEETITYTQCTDGYEWDPVRQRCKDIDECEIVPDACKGGMKCVNHYGGYLCLPRTAQIIVNEREEAAAESTSGRNNVIRRTPADPQRVPPNPTHQIQCAAGYEQSDHNVCQDIDECATGTHNCRPDQVCVNLRGSFSCQCPPGYQKRGDQCVDIDECTLPPYCHHRCVNAPGSYYCQCNAGFQLASNNHTCVDINECDANNPCAQQCYNILGSFICQCNPGFELSSDRINCEDTDECRTSSYLCQYQCVNEPGKFSCVCPEGYQVVGGRTCQDINECETNNECREDEICWNYHGGFRCYPRNPCQEPYVLTSENRCVCPVSNAICRELPYSVVYKYMSIRSDRTVPSDIFQIQATSIYPNTINTFRIKSGNENGEFYLRQTSAVSAMLVLVKSLSGPREHIVDLEMLTVNSLNYRTSSVLRLTIIVGPYAF</sequence>
<dbReference type="FunFam" id="2.10.25.10:FF:000418">
    <property type="entry name" value="EGF-containing fibulin-like extracellular matrix protein 1"/>
    <property type="match status" value="1"/>
</dbReference>
<keyword evidence="11" id="KW-0325">Glycoprotein</keyword>
<dbReference type="PROSITE" id="PS00010">
    <property type="entry name" value="ASX_HYDROXYL"/>
    <property type="match status" value="4"/>
</dbReference>
<dbReference type="Gene3D" id="2.10.25.10">
    <property type="entry name" value="Laminin"/>
    <property type="match status" value="5"/>
</dbReference>
<dbReference type="InterPro" id="IPR049883">
    <property type="entry name" value="NOTCH1_EGF-like"/>
</dbReference>
<dbReference type="Pfam" id="PF12662">
    <property type="entry name" value="cEGF"/>
    <property type="match status" value="3"/>
</dbReference>